<dbReference type="AlphaFoldDB" id="A0A7C0U5F2"/>
<evidence type="ECO:0000259" key="2">
    <source>
        <dbReference type="SMART" id="SM00834"/>
    </source>
</evidence>
<dbReference type="EMBL" id="DQWS01000010">
    <property type="protein sequence ID" value="HDD52484.1"/>
    <property type="molecule type" value="Genomic_DNA"/>
</dbReference>
<dbReference type="NCBIfam" id="TIGR02605">
    <property type="entry name" value="CxxC_CxxC_SSSS"/>
    <property type="match status" value="1"/>
</dbReference>
<evidence type="ECO:0000256" key="1">
    <source>
        <dbReference type="SAM" id="MobiDB-lite"/>
    </source>
</evidence>
<comment type="caution">
    <text evidence="3">The sequence shown here is derived from an EMBL/GenBank/DDBJ whole genome shotgun (WGS) entry which is preliminary data.</text>
</comment>
<dbReference type="PANTHER" id="PTHR34404:SF2">
    <property type="entry name" value="CONSERVED SERINE RICH PROTEIN"/>
    <property type="match status" value="1"/>
</dbReference>
<feature type="region of interest" description="Disordered" evidence="1">
    <location>
        <begin position="58"/>
        <end position="95"/>
    </location>
</feature>
<name>A0A7C0U5F2_9BACT</name>
<proteinExistence type="predicted"/>
<dbReference type="InterPro" id="IPR013429">
    <property type="entry name" value="Regulatory_FmdB_Zinc_ribbon"/>
</dbReference>
<evidence type="ECO:0000313" key="3">
    <source>
        <dbReference type="EMBL" id="HDD52484.1"/>
    </source>
</evidence>
<sequence>MPIYEYKCDACGHRFEKLQSFGEEPVKTCPRCGGEVRKLISRSSFILRGSGWYATDYARKNGGNGSSSSTSDTGSSNKSSCSSCSATSCSSCSSS</sequence>
<accession>A0A7C0U5F2</accession>
<dbReference type="PANTHER" id="PTHR34404">
    <property type="entry name" value="REGULATORY PROTEIN, FMDB FAMILY"/>
    <property type="match status" value="1"/>
</dbReference>
<dbReference type="SMART" id="SM00834">
    <property type="entry name" value="CxxC_CXXC_SSSS"/>
    <property type="match status" value="1"/>
</dbReference>
<gene>
    <name evidence="3" type="ORF">ENF32_00225</name>
</gene>
<organism evidence="3">
    <name type="scientific">Thermosulfidibacter takaii</name>
    <dbReference type="NCBI Taxonomy" id="412593"/>
    <lineage>
        <taxon>Bacteria</taxon>
        <taxon>Pseudomonadati</taxon>
        <taxon>Thermosulfidibacterota</taxon>
        <taxon>Thermosulfidibacteria</taxon>
        <taxon>Thermosulfidibacterales</taxon>
        <taxon>Thermosulfidibacteraceae</taxon>
    </lineage>
</organism>
<reference evidence="3" key="1">
    <citation type="journal article" date="2020" name="mSystems">
        <title>Genome- and Community-Level Interaction Insights into Carbon Utilization and Element Cycling Functions of Hydrothermarchaeota in Hydrothermal Sediment.</title>
        <authorList>
            <person name="Zhou Z."/>
            <person name="Liu Y."/>
            <person name="Xu W."/>
            <person name="Pan J."/>
            <person name="Luo Z.H."/>
            <person name="Li M."/>
        </authorList>
    </citation>
    <scope>NUCLEOTIDE SEQUENCE [LARGE SCALE GENOMIC DNA]</scope>
    <source>
        <strain evidence="3">HyVt-115</strain>
    </source>
</reference>
<feature type="compositionally biased region" description="Low complexity" evidence="1">
    <location>
        <begin position="66"/>
        <end position="95"/>
    </location>
</feature>
<feature type="domain" description="Putative regulatory protein FmdB zinc ribbon" evidence="2">
    <location>
        <begin position="1"/>
        <end position="41"/>
    </location>
</feature>
<dbReference type="Pfam" id="PF09723">
    <property type="entry name" value="Zn_ribbon_8"/>
    <property type="match status" value="1"/>
</dbReference>
<dbReference type="Proteomes" id="UP000885690">
    <property type="component" value="Unassembled WGS sequence"/>
</dbReference>
<protein>
    <submittedName>
        <fullName evidence="3">Zinc ribbon domain-containing protein</fullName>
    </submittedName>
</protein>